<reference evidence="6" key="2">
    <citation type="submission" date="2023-05" db="EMBL/GenBank/DDBJ databases">
        <authorList>
            <person name="Fouks B."/>
        </authorList>
    </citation>
    <scope>NUCLEOTIDE SEQUENCE</scope>
    <source>
        <strain evidence="6">Stay&amp;Tobe</strain>
        <tissue evidence="6">Testes</tissue>
    </source>
</reference>
<organism evidence="6 7">
    <name type="scientific">Diploptera punctata</name>
    <name type="common">Pacific beetle cockroach</name>
    <dbReference type="NCBI Taxonomy" id="6984"/>
    <lineage>
        <taxon>Eukaryota</taxon>
        <taxon>Metazoa</taxon>
        <taxon>Ecdysozoa</taxon>
        <taxon>Arthropoda</taxon>
        <taxon>Hexapoda</taxon>
        <taxon>Insecta</taxon>
        <taxon>Pterygota</taxon>
        <taxon>Neoptera</taxon>
        <taxon>Polyneoptera</taxon>
        <taxon>Dictyoptera</taxon>
        <taxon>Blattodea</taxon>
        <taxon>Blaberoidea</taxon>
        <taxon>Blaberidae</taxon>
        <taxon>Diplopterinae</taxon>
        <taxon>Diploptera</taxon>
    </lineage>
</organism>
<keyword evidence="7" id="KW-1185">Reference proteome</keyword>
<dbReference type="InterPro" id="IPR055272">
    <property type="entry name" value="POPDC1-3_dom"/>
</dbReference>
<keyword evidence="4" id="KW-0472">Membrane</keyword>
<accession>A0AAD8AJJ0</accession>
<dbReference type="GO" id="GO:0042391">
    <property type="term" value="P:regulation of membrane potential"/>
    <property type="evidence" value="ECO:0007669"/>
    <property type="project" value="TreeGrafter"/>
</dbReference>
<evidence type="ECO:0000256" key="1">
    <source>
        <dbReference type="ARBA" id="ARBA00004141"/>
    </source>
</evidence>
<dbReference type="GO" id="GO:0030552">
    <property type="term" value="F:cAMP binding"/>
    <property type="evidence" value="ECO:0007669"/>
    <property type="project" value="TreeGrafter"/>
</dbReference>
<evidence type="ECO:0000256" key="3">
    <source>
        <dbReference type="ARBA" id="ARBA00022989"/>
    </source>
</evidence>
<keyword evidence="3" id="KW-1133">Transmembrane helix</keyword>
<keyword evidence="2" id="KW-0812">Transmembrane</keyword>
<dbReference type="AlphaFoldDB" id="A0AAD8AJJ0"/>
<feature type="non-terminal residue" evidence="6">
    <location>
        <position position="1"/>
    </location>
</feature>
<evidence type="ECO:0000256" key="2">
    <source>
        <dbReference type="ARBA" id="ARBA00022692"/>
    </source>
</evidence>
<reference evidence="6" key="1">
    <citation type="journal article" date="2023" name="IScience">
        <title>Live-bearing cockroach genome reveals convergent evolutionary mechanisms linked to viviparity in insects and beyond.</title>
        <authorList>
            <person name="Fouks B."/>
            <person name="Harrison M.C."/>
            <person name="Mikhailova A.A."/>
            <person name="Marchal E."/>
            <person name="English S."/>
            <person name="Carruthers M."/>
            <person name="Jennings E.C."/>
            <person name="Chiamaka E.L."/>
            <person name="Frigard R.A."/>
            <person name="Pippel M."/>
            <person name="Attardo G.M."/>
            <person name="Benoit J.B."/>
            <person name="Bornberg-Bauer E."/>
            <person name="Tobe S.S."/>
        </authorList>
    </citation>
    <scope>NUCLEOTIDE SEQUENCE</scope>
    <source>
        <strain evidence="6">Stay&amp;Tobe</strain>
    </source>
</reference>
<dbReference type="Proteomes" id="UP001233999">
    <property type="component" value="Unassembled WGS sequence"/>
</dbReference>
<dbReference type="GO" id="GO:0007507">
    <property type="term" value="P:heart development"/>
    <property type="evidence" value="ECO:0007669"/>
    <property type="project" value="TreeGrafter"/>
</dbReference>
<dbReference type="EMBL" id="JASPKZ010000442">
    <property type="protein sequence ID" value="KAJ9600216.1"/>
    <property type="molecule type" value="Genomic_DNA"/>
</dbReference>
<dbReference type="GO" id="GO:0051146">
    <property type="term" value="P:striated muscle cell differentiation"/>
    <property type="evidence" value="ECO:0007669"/>
    <property type="project" value="TreeGrafter"/>
</dbReference>
<dbReference type="Pfam" id="PF04831">
    <property type="entry name" value="POPDC1-3"/>
    <property type="match status" value="1"/>
</dbReference>
<name>A0AAD8AJJ0_DIPPU</name>
<dbReference type="PANTHER" id="PTHR12101:SF1">
    <property type="entry name" value="BVES"/>
    <property type="match status" value="1"/>
</dbReference>
<evidence type="ECO:0000313" key="7">
    <source>
        <dbReference type="Proteomes" id="UP001233999"/>
    </source>
</evidence>
<dbReference type="GO" id="GO:0042383">
    <property type="term" value="C:sarcolemma"/>
    <property type="evidence" value="ECO:0007669"/>
    <property type="project" value="TreeGrafter"/>
</dbReference>
<feature type="non-terminal residue" evidence="6">
    <location>
        <position position="103"/>
    </location>
</feature>
<comment type="caution">
    <text evidence="6">The sequence shown here is derived from an EMBL/GenBank/DDBJ whole genome shotgun (WGS) entry which is preliminary data.</text>
</comment>
<feature type="domain" description="POPDC1-3" evidence="5">
    <location>
        <begin position="19"/>
        <end position="85"/>
    </location>
</feature>
<sequence length="103" mass="11881">YNNYFTILRLPPLLSQGKVVWHSTAVVSGYEHCCAPLYTLCLLRTSELISEVYLALFQPLKVTRHQFKKVLNCMKMIRQLKFQEVYAQEKVTKVDSLSLVLSG</sequence>
<evidence type="ECO:0000313" key="6">
    <source>
        <dbReference type="EMBL" id="KAJ9600216.1"/>
    </source>
</evidence>
<gene>
    <name evidence="6" type="ORF">L9F63_009498</name>
</gene>
<dbReference type="PANTHER" id="PTHR12101">
    <property type="entry name" value="POPEYE DOMAIN CONTAINING PROTEIN"/>
    <property type="match status" value="1"/>
</dbReference>
<proteinExistence type="predicted"/>
<evidence type="ECO:0000256" key="4">
    <source>
        <dbReference type="ARBA" id="ARBA00023136"/>
    </source>
</evidence>
<comment type="subcellular location">
    <subcellularLocation>
        <location evidence="1">Membrane</location>
        <topology evidence="1">Multi-pass membrane protein</topology>
    </subcellularLocation>
</comment>
<dbReference type="InterPro" id="IPR006916">
    <property type="entry name" value="POPDC1-3"/>
</dbReference>
<evidence type="ECO:0000259" key="5">
    <source>
        <dbReference type="Pfam" id="PF04831"/>
    </source>
</evidence>
<protein>
    <recommendedName>
        <fullName evidence="5">POPDC1-3 domain-containing protein</fullName>
    </recommendedName>
</protein>